<protein>
    <submittedName>
        <fullName evidence="3">Uncharacterized protein</fullName>
    </submittedName>
</protein>
<evidence type="ECO:0000313" key="3">
    <source>
        <dbReference type="EMBL" id="CAH0110374.1"/>
    </source>
</evidence>
<feature type="signal peptide" evidence="2">
    <location>
        <begin position="1"/>
        <end position="24"/>
    </location>
</feature>
<evidence type="ECO:0000256" key="1">
    <source>
        <dbReference type="SAM" id="MobiDB-lite"/>
    </source>
</evidence>
<organism evidence="3 4">
    <name type="scientific">Daphnia galeata</name>
    <dbReference type="NCBI Taxonomy" id="27404"/>
    <lineage>
        <taxon>Eukaryota</taxon>
        <taxon>Metazoa</taxon>
        <taxon>Ecdysozoa</taxon>
        <taxon>Arthropoda</taxon>
        <taxon>Crustacea</taxon>
        <taxon>Branchiopoda</taxon>
        <taxon>Diplostraca</taxon>
        <taxon>Cladocera</taxon>
        <taxon>Anomopoda</taxon>
        <taxon>Daphniidae</taxon>
        <taxon>Daphnia</taxon>
    </lineage>
</organism>
<evidence type="ECO:0000313" key="4">
    <source>
        <dbReference type="Proteomes" id="UP000789390"/>
    </source>
</evidence>
<feature type="chain" id="PRO_5035282757" evidence="2">
    <location>
        <begin position="25"/>
        <end position="574"/>
    </location>
</feature>
<proteinExistence type="predicted"/>
<dbReference type="AlphaFoldDB" id="A0A8J2S0G7"/>
<reference evidence="3" key="1">
    <citation type="submission" date="2021-11" db="EMBL/GenBank/DDBJ databases">
        <authorList>
            <person name="Schell T."/>
        </authorList>
    </citation>
    <scope>NUCLEOTIDE SEQUENCE</scope>
    <source>
        <strain evidence="3">M5</strain>
    </source>
</reference>
<evidence type="ECO:0000256" key="2">
    <source>
        <dbReference type="SAM" id="SignalP"/>
    </source>
</evidence>
<keyword evidence="4" id="KW-1185">Reference proteome</keyword>
<accession>A0A8J2S0G7</accession>
<comment type="caution">
    <text evidence="3">The sequence shown here is derived from an EMBL/GenBank/DDBJ whole genome shotgun (WGS) entry which is preliminary data.</text>
</comment>
<feature type="region of interest" description="Disordered" evidence="1">
    <location>
        <begin position="375"/>
        <end position="399"/>
    </location>
</feature>
<name>A0A8J2S0G7_9CRUS</name>
<sequence length="574" mass="64324">MPQFRLNNIAVVLLFYFGLLTVRADLKGQPDLKRTQVTINEPAAQHPIILCECEFFVQSWKTSHMIRLPMGTYYNLSLCHQRSNTVEVSNLSGLTQLLSHPILPPLPEDEKNIMWDRIFKGACQTLLVNEYTLRLGGMRSIVHQQSIEHDNDEPVRGCLQAYARSAHTRIWVPMGLEYRKLLSCTHPRHKRSLIEGRKMSNKQSSLNSVDAQSAVDDAIIIESSPQSPASTITDNNAAAETTGAELTTPKPNNSPLRVLLKKTGLFGPVIESLVDMFDGGGWRELLNNFQLGSYVDRYQRIADDYAGEMDAGHCFFEYLTYNLFNNRFAQRAFRSSHRGLEDDAVGLMMNAATGFFKSENASQILSSLFSLISSPKPRDDESMNSVNNNQQQQQSPPDAQEVVKTIVRFYLRNYFSTLSGSKVSVDQTDPTNNPESLADMIEQVSRPVFLSIFGVVPGVPASGKLDHLLLMSSNKNPDVSENLIGLRPPEFRNKLVPIDPIRSATVVDSLLEPITLSTGNSFFDFGNSVVATFQRASDATHGLYCVKQYTVNKMWDLFRGTMRRMMRAIPNKVG</sequence>
<keyword evidence="2" id="KW-0732">Signal</keyword>
<dbReference type="Proteomes" id="UP000789390">
    <property type="component" value="Unassembled WGS sequence"/>
</dbReference>
<gene>
    <name evidence="3" type="ORF">DGAL_LOCUS13940</name>
</gene>
<dbReference type="OrthoDB" id="6345122at2759"/>
<dbReference type="EMBL" id="CAKKLH010000303">
    <property type="protein sequence ID" value="CAH0110374.1"/>
    <property type="molecule type" value="Genomic_DNA"/>
</dbReference>